<comment type="caution">
    <text evidence="5">The sequence shown here is derived from an EMBL/GenBank/DDBJ whole genome shotgun (WGS) entry which is preliminary data.</text>
</comment>
<evidence type="ECO:0000313" key="6">
    <source>
        <dbReference type="Proteomes" id="UP000789405"/>
    </source>
</evidence>
<keyword evidence="3" id="KW-0539">Nucleus</keyword>
<dbReference type="GO" id="GO:0005634">
    <property type="term" value="C:nucleus"/>
    <property type="evidence" value="ECO:0007669"/>
    <property type="project" value="UniProtKB-UniRule"/>
</dbReference>
<dbReference type="GO" id="GO:0030154">
    <property type="term" value="P:cell differentiation"/>
    <property type="evidence" value="ECO:0007669"/>
    <property type="project" value="TreeGrafter"/>
</dbReference>
<gene>
    <name evidence="5" type="ORF">DERYTH_LOCUS2771</name>
</gene>
<keyword evidence="2" id="KW-0804">Transcription</keyword>
<evidence type="ECO:0000256" key="2">
    <source>
        <dbReference type="ARBA" id="ARBA00023163"/>
    </source>
</evidence>
<dbReference type="EMBL" id="CAJVPY010000912">
    <property type="protein sequence ID" value="CAG8498394.1"/>
    <property type="molecule type" value="Genomic_DNA"/>
</dbReference>
<dbReference type="SMART" id="SM00398">
    <property type="entry name" value="HMG"/>
    <property type="match status" value="1"/>
</dbReference>
<protein>
    <submittedName>
        <fullName evidence="5">21757_t:CDS:1</fullName>
    </submittedName>
</protein>
<keyword evidence="1 3" id="KW-0238">DNA-binding</keyword>
<dbReference type="PANTHER" id="PTHR10270">
    <property type="entry name" value="SOX TRANSCRIPTION FACTOR"/>
    <property type="match status" value="1"/>
</dbReference>
<dbReference type="OrthoDB" id="6247875at2759"/>
<dbReference type="PANTHER" id="PTHR10270:SF161">
    <property type="entry name" value="SEX-DETERMINING REGION Y PROTEIN"/>
    <property type="match status" value="1"/>
</dbReference>
<accession>A0A9N8ZKB0</accession>
<sequence>MEDPSHLVGMQMEAVRETKNNCACSLALTRSKEKIPNMNNTSDFEQKIPVDGMTFTTWHKEIMDEIAKKKYCSLLMFDVPTPSFTKSKSKLGSQLTIDYTTSLENSSIRTQDKFIFTSFLEPMRVNPQRPHKNKQITLLKQDSSKNNESIKTSLHQEKRIRRPPNSFLLYRRAKQPEITRHYGSISNAEISRILSELWQKEPDEEKLHWQNLADKKKMEYMLSSPDYHCPKKLKNPKRNRKLKATDSNQFRNILPETQACDNVYSLSSEYIITTDPILFPCFYDQFENTTPTILPSIFPKDDSYGNIINTHNDNAQQSLTEATSSITCNQNIYPY</sequence>
<dbReference type="CDD" id="cd01389">
    <property type="entry name" value="HMG-box_ROX1-like"/>
    <property type="match status" value="1"/>
</dbReference>
<feature type="DNA-binding region" description="HMG box" evidence="3">
    <location>
        <begin position="160"/>
        <end position="228"/>
    </location>
</feature>
<dbReference type="Proteomes" id="UP000789405">
    <property type="component" value="Unassembled WGS sequence"/>
</dbReference>
<dbReference type="AlphaFoldDB" id="A0A9N8ZKB0"/>
<name>A0A9N8ZKB0_9GLOM</name>
<evidence type="ECO:0000259" key="4">
    <source>
        <dbReference type="PROSITE" id="PS50118"/>
    </source>
</evidence>
<dbReference type="PROSITE" id="PS50118">
    <property type="entry name" value="HMG_BOX_2"/>
    <property type="match status" value="1"/>
</dbReference>
<organism evidence="5 6">
    <name type="scientific">Dentiscutata erythropus</name>
    <dbReference type="NCBI Taxonomy" id="1348616"/>
    <lineage>
        <taxon>Eukaryota</taxon>
        <taxon>Fungi</taxon>
        <taxon>Fungi incertae sedis</taxon>
        <taxon>Mucoromycota</taxon>
        <taxon>Glomeromycotina</taxon>
        <taxon>Glomeromycetes</taxon>
        <taxon>Diversisporales</taxon>
        <taxon>Gigasporaceae</taxon>
        <taxon>Dentiscutata</taxon>
    </lineage>
</organism>
<dbReference type="GO" id="GO:0000978">
    <property type="term" value="F:RNA polymerase II cis-regulatory region sequence-specific DNA binding"/>
    <property type="evidence" value="ECO:0007669"/>
    <property type="project" value="TreeGrafter"/>
</dbReference>
<dbReference type="InterPro" id="IPR036910">
    <property type="entry name" value="HMG_box_dom_sf"/>
</dbReference>
<proteinExistence type="predicted"/>
<evidence type="ECO:0000313" key="5">
    <source>
        <dbReference type="EMBL" id="CAG8498394.1"/>
    </source>
</evidence>
<reference evidence="5" key="1">
    <citation type="submission" date="2021-06" db="EMBL/GenBank/DDBJ databases">
        <authorList>
            <person name="Kallberg Y."/>
            <person name="Tangrot J."/>
            <person name="Rosling A."/>
        </authorList>
    </citation>
    <scope>NUCLEOTIDE SEQUENCE</scope>
    <source>
        <strain evidence="5">MA453B</strain>
    </source>
</reference>
<dbReference type="InterPro" id="IPR050140">
    <property type="entry name" value="SRY-related_HMG-box_TF-like"/>
</dbReference>
<dbReference type="Pfam" id="PF00505">
    <property type="entry name" value="HMG_box"/>
    <property type="match status" value="1"/>
</dbReference>
<feature type="domain" description="HMG box" evidence="4">
    <location>
        <begin position="160"/>
        <end position="228"/>
    </location>
</feature>
<dbReference type="Gene3D" id="1.10.30.10">
    <property type="entry name" value="High mobility group box domain"/>
    <property type="match status" value="1"/>
</dbReference>
<evidence type="ECO:0000256" key="1">
    <source>
        <dbReference type="ARBA" id="ARBA00023125"/>
    </source>
</evidence>
<dbReference type="SUPFAM" id="SSF47095">
    <property type="entry name" value="HMG-box"/>
    <property type="match status" value="1"/>
</dbReference>
<dbReference type="GO" id="GO:0001228">
    <property type="term" value="F:DNA-binding transcription activator activity, RNA polymerase II-specific"/>
    <property type="evidence" value="ECO:0007669"/>
    <property type="project" value="TreeGrafter"/>
</dbReference>
<evidence type="ECO:0000256" key="3">
    <source>
        <dbReference type="PROSITE-ProRule" id="PRU00267"/>
    </source>
</evidence>
<keyword evidence="6" id="KW-1185">Reference proteome</keyword>
<dbReference type="InterPro" id="IPR009071">
    <property type="entry name" value="HMG_box_dom"/>
</dbReference>